<feature type="compositionally biased region" description="Low complexity" evidence="8">
    <location>
        <begin position="297"/>
        <end position="349"/>
    </location>
</feature>
<dbReference type="PANTHER" id="PTHR45636:SF43">
    <property type="entry name" value="PAIRED BOX POX-NEURO PROTEIN"/>
    <property type="match status" value="1"/>
</dbReference>
<dbReference type="InParanoid" id="A0A7R8U9L3"/>
<reference evidence="10 11" key="1">
    <citation type="submission" date="2020-11" db="EMBL/GenBank/DDBJ databases">
        <authorList>
            <person name="Wallbank WR R."/>
            <person name="Pardo Diaz C."/>
            <person name="Kozak K."/>
            <person name="Martin S."/>
            <person name="Jiggins C."/>
            <person name="Moest M."/>
            <person name="Warren A I."/>
            <person name="Generalovic N T."/>
            <person name="Byers J.R.P. K."/>
            <person name="Montejo-Kovacevich G."/>
            <person name="Yen C E."/>
        </authorList>
    </citation>
    <scope>NUCLEOTIDE SEQUENCE [LARGE SCALE GENOMIC DNA]</scope>
</reference>
<dbReference type="FunFam" id="1.10.10.10:FF:000013">
    <property type="entry name" value="Paired box 8 isoform 1"/>
    <property type="match status" value="1"/>
</dbReference>
<keyword evidence="7" id="KW-0539">Nucleus</keyword>
<evidence type="ECO:0000256" key="5">
    <source>
        <dbReference type="ARBA" id="ARBA00023125"/>
    </source>
</evidence>
<evidence type="ECO:0000256" key="3">
    <source>
        <dbReference type="ARBA" id="ARBA00022724"/>
    </source>
</evidence>
<dbReference type="Proteomes" id="UP000594454">
    <property type="component" value="Chromosome 1"/>
</dbReference>
<dbReference type="EMBL" id="LR899009">
    <property type="protein sequence ID" value="CAD7076700.1"/>
    <property type="molecule type" value="Genomic_DNA"/>
</dbReference>
<dbReference type="InterPro" id="IPR036388">
    <property type="entry name" value="WH-like_DNA-bd_sf"/>
</dbReference>
<dbReference type="CDD" id="cd00131">
    <property type="entry name" value="PAX"/>
    <property type="match status" value="1"/>
</dbReference>
<evidence type="ECO:0000256" key="6">
    <source>
        <dbReference type="ARBA" id="ARBA00023163"/>
    </source>
</evidence>
<dbReference type="GO" id="GO:0000978">
    <property type="term" value="F:RNA polymerase II cis-regulatory region sequence-specific DNA binding"/>
    <property type="evidence" value="ECO:0007669"/>
    <property type="project" value="TreeGrafter"/>
</dbReference>
<keyword evidence="3" id="KW-0563">Paired box</keyword>
<keyword evidence="2" id="KW-0217">Developmental protein</keyword>
<dbReference type="PROSITE" id="PS00034">
    <property type="entry name" value="PAIRED_1"/>
    <property type="match status" value="1"/>
</dbReference>
<dbReference type="InterPro" id="IPR043565">
    <property type="entry name" value="PAX_fam"/>
</dbReference>
<comment type="subcellular location">
    <subcellularLocation>
        <location evidence="1">Nucleus</location>
    </subcellularLocation>
</comment>
<name>A0A7R8U9L3_HERIL</name>
<evidence type="ECO:0000256" key="4">
    <source>
        <dbReference type="ARBA" id="ARBA00023015"/>
    </source>
</evidence>
<dbReference type="InterPro" id="IPR043182">
    <property type="entry name" value="PAIRED_DNA-bd_dom"/>
</dbReference>
<evidence type="ECO:0000256" key="8">
    <source>
        <dbReference type="SAM" id="MobiDB-lite"/>
    </source>
</evidence>
<evidence type="ECO:0000259" key="9">
    <source>
        <dbReference type="PROSITE" id="PS51057"/>
    </source>
</evidence>
<sequence>MPHTGQAGVNQLGGVFVNGRPLPDCVRRRIVELALMGVRPCDISRQLLVSHGCVSKILTRFYETGSIRPGSIGGSKTKQVATPTVVKKILRFKQENPGMFAWEIRDQLLSQRICDPNTIPSVSSVNRILRNGGLWTDEMTSNEQSAMMRDAQMSTAFLKQQLPQFYGAAAPPNGTVDSSHLPISPHHHHGPYRYSNNETIKNPTPVHPAITPADIGMKPAVSLPAINASTSSSSGSQVEAQDLSYTLPPHSLATFSKHWLWNSSLLYGSPHRIHDSAHTFLPYSSAQFAGYFHSGGTTKSDSSIDLTTTTSTPVSDPPSDCDSGKSSPSASSGKNIAATSGSTATAISSFNSRKRNPYSIEELLKKPEKRSRPNSAPSECFDGKLKITKDVMQDENDDSGENVEVVD</sequence>
<protein>
    <recommendedName>
        <fullName evidence="9">Paired domain-containing protein</fullName>
    </recommendedName>
</protein>
<keyword evidence="6" id="KW-0804">Transcription</keyword>
<dbReference type="InterPro" id="IPR009057">
    <property type="entry name" value="Homeodomain-like_sf"/>
</dbReference>
<accession>A0A7R8U9L3</accession>
<dbReference type="FunFam" id="1.10.10.10:FF:000003">
    <property type="entry name" value="Paired box protein Pax-6"/>
    <property type="match status" value="1"/>
</dbReference>
<dbReference type="AlphaFoldDB" id="A0A7R8U9L3"/>
<feature type="compositionally biased region" description="Basic and acidic residues" evidence="8">
    <location>
        <begin position="381"/>
        <end position="392"/>
    </location>
</feature>
<dbReference type="SMART" id="SM00351">
    <property type="entry name" value="PAX"/>
    <property type="match status" value="1"/>
</dbReference>
<dbReference type="OrthoDB" id="3225452at2759"/>
<dbReference type="PANTHER" id="PTHR45636">
    <property type="entry name" value="PAIRED BOX PROTEIN PAX-6-RELATED-RELATED"/>
    <property type="match status" value="1"/>
</dbReference>
<dbReference type="SUPFAM" id="SSF46689">
    <property type="entry name" value="Homeodomain-like"/>
    <property type="match status" value="1"/>
</dbReference>
<dbReference type="GO" id="GO:0000981">
    <property type="term" value="F:DNA-binding transcription factor activity, RNA polymerase II-specific"/>
    <property type="evidence" value="ECO:0007669"/>
    <property type="project" value="TreeGrafter"/>
</dbReference>
<proteinExistence type="predicted"/>
<evidence type="ECO:0000256" key="1">
    <source>
        <dbReference type="ARBA" id="ARBA00004123"/>
    </source>
</evidence>
<feature type="region of interest" description="Disordered" evidence="8">
    <location>
        <begin position="297"/>
        <end position="407"/>
    </location>
</feature>
<dbReference type="FunCoup" id="A0A7R8U9L3">
    <property type="interactions" value="29"/>
</dbReference>
<dbReference type="Gene3D" id="1.10.10.10">
    <property type="entry name" value="Winged helix-like DNA-binding domain superfamily/Winged helix DNA-binding domain"/>
    <property type="match status" value="2"/>
</dbReference>
<dbReference type="InterPro" id="IPR001523">
    <property type="entry name" value="Paired_dom"/>
</dbReference>
<keyword evidence="11" id="KW-1185">Reference proteome</keyword>
<feature type="compositionally biased region" description="Acidic residues" evidence="8">
    <location>
        <begin position="393"/>
        <end position="407"/>
    </location>
</feature>
<dbReference type="GO" id="GO:0009791">
    <property type="term" value="P:post-embryonic development"/>
    <property type="evidence" value="ECO:0007669"/>
    <property type="project" value="UniProtKB-ARBA"/>
</dbReference>
<keyword evidence="5" id="KW-0238">DNA-binding</keyword>
<evidence type="ECO:0000313" key="10">
    <source>
        <dbReference type="EMBL" id="CAD7076700.1"/>
    </source>
</evidence>
<evidence type="ECO:0000256" key="2">
    <source>
        <dbReference type="ARBA" id="ARBA00022473"/>
    </source>
</evidence>
<dbReference type="GO" id="GO:0005634">
    <property type="term" value="C:nucleus"/>
    <property type="evidence" value="ECO:0007669"/>
    <property type="project" value="UniProtKB-SubCell"/>
</dbReference>
<dbReference type="Pfam" id="PF00292">
    <property type="entry name" value="PAX"/>
    <property type="match status" value="1"/>
</dbReference>
<evidence type="ECO:0000313" key="11">
    <source>
        <dbReference type="Proteomes" id="UP000594454"/>
    </source>
</evidence>
<feature type="domain" description="Paired" evidence="9">
    <location>
        <begin position="5"/>
        <end position="132"/>
    </location>
</feature>
<dbReference type="OMA" id="YTQAHMQ"/>
<organism evidence="10 11">
    <name type="scientific">Hermetia illucens</name>
    <name type="common">Black soldier fly</name>
    <dbReference type="NCBI Taxonomy" id="343691"/>
    <lineage>
        <taxon>Eukaryota</taxon>
        <taxon>Metazoa</taxon>
        <taxon>Ecdysozoa</taxon>
        <taxon>Arthropoda</taxon>
        <taxon>Hexapoda</taxon>
        <taxon>Insecta</taxon>
        <taxon>Pterygota</taxon>
        <taxon>Neoptera</taxon>
        <taxon>Endopterygota</taxon>
        <taxon>Diptera</taxon>
        <taxon>Brachycera</taxon>
        <taxon>Stratiomyomorpha</taxon>
        <taxon>Stratiomyidae</taxon>
        <taxon>Hermetiinae</taxon>
        <taxon>Hermetia</taxon>
    </lineage>
</organism>
<dbReference type="PROSITE" id="PS51057">
    <property type="entry name" value="PAIRED_2"/>
    <property type="match status" value="1"/>
</dbReference>
<keyword evidence="4" id="KW-0805">Transcription regulation</keyword>
<gene>
    <name evidence="10" type="ORF">HERILL_LOCUS100</name>
</gene>
<evidence type="ECO:0000256" key="7">
    <source>
        <dbReference type="ARBA" id="ARBA00023242"/>
    </source>
</evidence>
<dbReference type="PRINTS" id="PR00027">
    <property type="entry name" value="PAIREDBOX"/>
</dbReference>